<keyword evidence="3" id="KW-1185">Reference proteome</keyword>
<evidence type="ECO:0000313" key="2">
    <source>
        <dbReference type="EMBL" id="SMC60639.1"/>
    </source>
</evidence>
<evidence type="ECO:0000256" key="1">
    <source>
        <dbReference type="PIRSR" id="PIRSR605502-1"/>
    </source>
</evidence>
<dbReference type="PANTHER" id="PTHR16222:SF12">
    <property type="entry name" value="ADP-RIBOSYLGLYCOHYDROLASE-RELATED"/>
    <property type="match status" value="1"/>
</dbReference>
<dbReference type="PANTHER" id="PTHR16222">
    <property type="entry name" value="ADP-RIBOSYLGLYCOHYDROLASE"/>
    <property type="match status" value="1"/>
</dbReference>
<feature type="binding site" evidence="1">
    <location>
        <position position="47"/>
    </location>
    <ligand>
        <name>Mg(2+)</name>
        <dbReference type="ChEBI" id="CHEBI:18420"/>
        <label>1</label>
    </ligand>
</feature>
<dbReference type="STRING" id="40571.SAMN05660733_00717"/>
<dbReference type="EMBL" id="FWYC01000003">
    <property type="protein sequence ID" value="SMC60639.1"/>
    <property type="molecule type" value="Genomic_DNA"/>
</dbReference>
<dbReference type="OrthoDB" id="9798107at2"/>
<proteinExistence type="predicted"/>
<dbReference type="InterPro" id="IPR036705">
    <property type="entry name" value="Ribosyl_crysJ1_sf"/>
</dbReference>
<feature type="binding site" evidence="1">
    <location>
        <position position="49"/>
    </location>
    <ligand>
        <name>Mg(2+)</name>
        <dbReference type="ChEBI" id="CHEBI:18420"/>
        <label>1</label>
    </ligand>
</feature>
<dbReference type="InterPro" id="IPR050792">
    <property type="entry name" value="ADP-ribosylglycohydrolase"/>
</dbReference>
<dbReference type="eggNOG" id="COG1397">
    <property type="taxonomic scope" value="Bacteria"/>
</dbReference>
<gene>
    <name evidence="2" type="ORF">SAMN05660733_00717</name>
</gene>
<organism evidence="2 3">
    <name type="scientific">Lentzea albidocapillata</name>
    <dbReference type="NCBI Taxonomy" id="40571"/>
    <lineage>
        <taxon>Bacteria</taxon>
        <taxon>Bacillati</taxon>
        <taxon>Actinomycetota</taxon>
        <taxon>Actinomycetes</taxon>
        <taxon>Pseudonocardiales</taxon>
        <taxon>Pseudonocardiaceae</taxon>
        <taxon>Lentzea</taxon>
    </lineage>
</organism>
<dbReference type="RefSeq" id="WP_030476167.1">
    <property type="nucleotide sequence ID" value="NZ_FWYC01000003.1"/>
</dbReference>
<keyword evidence="1" id="KW-0460">Magnesium</keyword>
<evidence type="ECO:0000313" key="3">
    <source>
        <dbReference type="Proteomes" id="UP000192840"/>
    </source>
</evidence>
<protein>
    <submittedName>
        <fullName evidence="2">ADP-ribosylglycohydrolase</fullName>
    </submittedName>
</protein>
<dbReference type="AlphaFoldDB" id="A0A1W2AIT7"/>
<dbReference type="GO" id="GO:0016787">
    <property type="term" value="F:hydrolase activity"/>
    <property type="evidence" value="ECO:0007669"/>
    <property type="project" value="UniProtKB-KW"/>
</dbReference>
<accession>A0A1W2AIT7</accession>
<keyword evidence="1" id="KW-0479">Metal-binding</keyword>
<keyword evidence="2" id="KW-0378">Hydrolase</keyword>
<feature type="binding site" evidence="1">
    <location>
        <position position="48"/>
    </location>
    <ligand>
        <name>Mg(2+)</name>
        <dbReference type="ChEBI" id="CHEBI:18420"/>
        <label>1</label>
    </ligand>
</feature>
<dbReference type="GO" id="GO:0046872">
    <property type="term" value="F:metal ion binding"/>
    <property type="evidence" value="ECO:0007669"/>
    <property type="project" value="UniProtKB-KW"/>
</dbReference>
<sequence>MLVHLAIGDAYGAGFEYADPDFVAAHNTVRGYVQNPGLSGLRPGRYTDDTQMTIAIAEMLLSGASWTPANLAEQFVRTFHRDQRVGYASNFYDLLCEVSDGTELLRRIRPHSDKSGAAMRAGPIGLLPTASEVVQHAEVQARITHDTPLGIEAAQAAALAVHYCHFELGPLADAGRWIDQKLGSADRWSEPWSGPVGAQGWMSVRAALTALSSNTSLTEILHTCVAFCGDVDTVATVALAAASRSSQVVDDLPAALRAGLENDQFGRDFLHTLDARLLAWAENR</sequence>
<dbReference type="InterPro" id="IPR005502">
    <property type="entry name" value="Ribosyl_crysJ1"/>
</dbReference>
<reference evidence="3" key="1">
    <citation type="submission" date="2017-04" db="EMBL/GenBank/DDBJ databases">
        <authorList>
            <person name="Varghese N."/>
            <person name="Submissions S."/>
        </authorList>
    </citation>
    <scope>NUCLEOTIDE SEQUENCE [LARGE SCALE GENOMIC DNA]</scope>
    <source>
        <strain evidence="3">DSM 44073</strain>
    </source>
</reference>
<dbReference type="Pfam" id="PF03747">
    <property type="entry name" value="ADP_ribosyl_GH"/>
    <property type="match status" value="1"/>
</dbReference>
<comment type="cofactor">
    <cofactor evidence="1">
        <name>Mg(2+)</name>
        <dbReference type="ChEBI" id="CHEBI:18420"/>
    </cofactor>
    <text evidence="1">Binds 2 magnesium ions per subunit.</text>
</comment>
<dbReference type="Gene3D" id="1.10.4080.10">
    <property type="entry name" value="ADP-ribosylation/Crystallin J1"/>
    <property type="match status" value="1"/>
</dbReference>
<name>A0A1W2AIT7_9PSEU</name>
<dbReference type="SUPFAM" id="SSF101478">
    <property type="entry name" value="ADP-ribosylglycohydrolase"/>
    <property type="match status" value="1"/>
</dbReference>
<dbReference type="Proteomes" id="UP000192840">
    <property type="component" value="Unassembled WGS sequence"/>
</dbReference>